<keyword evidence="2" id="KW-1185">Reference proteome</keyword>
<organism evidence="1 2">
    <name type="scientific">Mycena venus</name>
    <dbReference type="NCBI Taxonomy" id="2733690"/>
    <lineage>
        <taxon>Eukaryota</taxon>
        <taxon>Fungi</taxon>
        <taxon>Dikarya</taxon>
        <taxon>Basidiomycota</taxon>
        <taxon>Agaricomycotina</taxon>
        <taxon>Agaricomycetes</taxon>
        <taxon>Agaricomycetidae</taxon>
        <taxon>Agaricales</taxon>
        <taxon>Marasmiineae</taxon>
        <taxon>Mycenaceae</taxon>
        <taxon>Mycena</taxon>
    </lineage>
</organism>
<name>A0A8H7CEW0_9AGAR</name>
<dbReference type="OrthoDB" id="3067318at2759"/>
<protein>
    <submittedName>
        <fullName evidence="1">Uncharacterized protein</fullName>
    </submittedName>
</protein>
<reference evidence="1" key="1">
    <citation type="submission" date="2020-05" db="EMBL/GenBank/DDBJ databases">
        <title>Mycena genomes resolve the evolution of fungal bioluminescence.</title>
        <authorList>
            <person name="Tsai I.J."/>
        </authorList>
    </citation>
    <scope>NUCLEOTIDE SEQUENCE</scope>
    <source>
        <strain evidence="1">CCC161011</strain>
    </source>
</reference>
<accession>A0A8H7CEW0</accession>
<comment type="caution">
    <text evidence="1">The sequence shown here is derived from an EMBL/GenBank/DDBJ whole genome shotgun (WGS) entry which is preliminary data.</text>
</comment>
<evidence type="ECO:0000313" key="1">
    <source>
        <dbReference type="EMBL" id="KAF7332938.1"/>
    </source>
</evidence>
<proteinExistence type="predicted"/>
<gene>
    <name evidence="1" type="ORF">MVEN_02399700</name>
</gene>
<sequence length="121" mass="13521">MDDGKLFLRAREIRPTQKVTVHRMEYCEGPAAVYPIHRIRTGIVVILNDVLASRPHHQRVVSLNSIIFNADNDGWDQGGGGSRAKARVTLRLGRTLSTDAIFPQPVKVPTQVIGSMKCFER</sequence>
<dbReference type="Proteomes" id="UP000620124">
    <property type="component" value="Unassembled WGS sequence"/>
</dbReference>
<evidence type="ECO:0000313" key="2">
    <source>
        <dbReference type="Proteomes" id="UP000620124"/>
    </source>
</evidence>
<dbReference type="AlphaFoldDB" id="A0A8H7CEW0"/>
<dbReference type="EMBL" id="JACAZI010000031">
    <property type="protein sequence ID" value="KAF7332938.1"/>
    <property type="molecule type" value="Genomic_DNA"/>
</dbReference>